<comment type="caution">
    <text evidence="3">The sequence shown here is derived from an EMBL/GenBank/DDBJ whole genome shotgun (WGS) entry which is preliminary data.</text>
</comment>
<evidence type="ECO:0000256" key="1">
    <source>
        <dbReference type="SAM" id="MobiDB-lite"/>
    </source>
</evidence>
<dbReference type="PANTHER" id="PTHR12480:SF22">
    <property type="entry name" value="JMJC DOMAIN-CONTAINING PROTEIN"/>
    <property type="match status" value="1"/>
</dbReference>
<reference evidence="3" key="1">
    <citation type="submission" date="2023-10" db="EMBL/GenBank/DDBJ databases">
        <authorList>
            <person name="Chen Y."/>
            <person name="Shah S."/>
            <person name="Dougan E. K."/>
            <person name="Thang M."/>
            <person name="Chan C."/>
        </authorList>
    </citation>
    <scope>NUCLEOTIDE SEQUENCE [LARGE SCALE GENOMIC DNA]</scope>
</reference>
<feature type="compositionally biased region" description="Low complexity" evidence="1">
    <location>
        <begin position="48"/>
        <end position="57"/>
    </location>
</feature>
<feature type="domain" description="JmjC" evidence="2">
    <location>
        <begin position="207"/>
        <end position="362"/>
    </location>
</feature>
<name>A0ABN9S3X7_9DINO</name>
<dbReference type="PANTHER" id="PTHR12480">
    <property type="entry name" value="ARGININE DEMETHYLASE AND LYSYL-HYDROXYLASE JMJD"/>
    <property type="match status" value="1"/>
</dbReference>
<evidence type="ECO:0000313" key="3">
    <source>
        <dbReference type="EMBL" id="CAK0824989.1"/>
    </source>
</evidence>
<sequence>LGPRPPPAARPPSAALTLRVDPRGTRRCRHEARRRGEETASGRRRAGQRSGTAGAARPPGQRLGLFGREGPCAGGRLRGGRGSVGAGCLALDAHHYAAELPVPRLNISSPGALATFFERYHNRGPLVIEGALQEWPALRWTAESLSERCPSARLPVFAYDLGSADWAALRDAGEMPLGEYLATQFGRDGDGGRRGDALYGLEMSLRNECPALLEDLRIPALFADDMLATYYKKGAWPTLIIGPGGSQSGLHRDTHDLPFWMAMFRGRKRWRIFLPDDEGLQPLYNEAKNGFSFDPFAPDFWKYPGLGKVSVYDHVLLPGELLYIPSGAPHAAYNLEDTIAISGNYLDGRGLQRHTEGTCQQPLWRDSKLCWFYDQEFRRHRPLPLEEVRELTFFQFYGFSGPSDWCKAFSTELHDRAEKRPELRRNFPILDAYCPAEAKGVDSPGADIINRWQF</sequence>
<protein>
    <recommendedName>
        <fullName evidence="2">JmjC domain-containing protein</fullName>
    </recommendedName>
</protein>
<dbReference type="Pfam" id="PF13621">
    <property type="entry name" value="Cupin_8"/>
    <property type="match status" value="1"/>
</dbReference>
<accession>A0ABN9S3X7</accession>
<evidence type="ECO:0000313" key="4">
    <source>
        <dbReference type="Proteomes" id="UP001189429"/>
    </source>
</evidence>
<dbReference type="InterPro" id="IPR050910">
    <property type="entry name" value="JMJD6_ArgDemeth/LysHydrox"/>
</dbReference>
<dbReference type="EMBL" id="CAUYUJ010008799">
    <property type="protein sequence ID" value="CAK0824989.1"/>
    <property type="molecule type" value="Genomic_DNA"/>
</dbReference>
<proteinExistence type="predicted"/>
<feature type="region of interest" description="Disordered" evidence="1">
    <location>
        <begin position="1"/>
        <end position="65"/>
    </location>
</feature>
<dbReference type="SMART" id="SM00558">
    <property type="entry name" value="JmjC"/>
    <property type="match status" value="1"/>
</dbReference>
<keyword evidence="4" id="KW-1185">Reference proteome</keyword>
<dbReference type="SUPFAM" id="SSF51197">
    <property type="entry name" value="Clavaminate synthase-like"/>
    <property type="match status" value="1"/>
</dbReference>
<evidence type="ECO:0000259" key="2">
    <source>
        <dbReference type="PROSITE" id="PS51184"/>
    </source>
</evidence>
<dbReference type="Proteomes" id="UP001189429">
    <property type="component" value="Unassembled WGS sequence"/>
</dbReference>
<dbReference type="InterPro" id="IPR003347">
    <property type="entry name" value="JmjC_dom"/>
</dbReference>
<dbReference type="Gene3D" id="2.60.120.650">
    <property type="entry name" value="Cupin"/>
    <property type="match status" value="1"/>
</dbReference>
<dbReference type="PROSITE" id="PS51184">
    <property type="entry name" value="JMJC"/>
    <property type="match status" value="1"/>
</dbReference>
<gene>
    <name evidence="3" type="ORF">PCOR1329_LOCUS25239</name>
</gene>
<organism evidence="3 4">
    <name type="scientific">Prorocentrum cordatum</name>
    <dbReference type="NCBI Taxonomy" id="2364126"/>
    <lineage>
        <taxon>Eukaryota</taxon>
        <taxon>Sar</taxon>
        <taxon>Alveolata</taxon>
        <taxon>Dinophyceae</taxon>
        <taxon>Prorocentrales</taxon>
        <taxon>Prorocentraceae</taxon>
        <taxon>Prorocentrum</taxon>
    </lineage>
</organism>
<dbReference type="InterPro" id="IPR041667">
    <property type="entry name" value="Cupin_8"/>
</dbReference>
<feature type="non-terminal residue" evidence="3">
    <location>
        <position position="1"/>
    </location>
</feature>
<feature type="compositionally biased region" description="Pro residues" evidence="1">
    <location>
        <begin position="1"/>
        <end position="10"/>
    </location>
</feature>